<reference evidence="3" key="1">
    <citation type="submission" date="2010-11" db="EMBL/GenBank/DDBJ databases">
        <title>The complete genome of Mahella australiensis DSM 15567.</title>
        <authorList>
            <consortium name="US DOE Joint Genome Institute (JGI-PGF)"/>
            <person name="Lucas S."/>
            <person name="Copeland A."/>
            <person name="Lapidus A."/>
            <person name="Bruce D."/>
            <person name="Goodwin L."/>
            <person name="Pitluck S."/>
            <person name="Kyrpides N."/>
            <person name="Mavromatis K."/>
            <person name="Pagani I."/>
            <person name="Ivanova N."/>
            <person name="Teshima H."/>
            <person name="Brettin T."/>
            <person name="Detter J.C."/>
            <person name="Han C."/>
            <person name="Tapia R."/>
            <person name="Land M."/>
            <person name="Hauser L."/>
            <person name="Markowitz V."/>
            <person name="Cheng J.-F."/>
            <person name="Hugenholtz P."/>
            <person name="Woyke T."/>
            <person name="Wu D."/>
            <person name="Spring S."/>
            <person name="Pukall R."/>
            <person name="Steenblock K."/>
            <person name="Schneider S."/>
            <person name="Klenk H.-P."/>
            <person name="Eisen J.A."/>
        </authorList>
    </citation>
    <scope>NUCLEOTIDE SEQUENCE [LARGE SCALE GENOMIC DNA]</scope>
    <source>
        <strain evidence="3">DSM 15567 / CIP 107919 / 50-1 BON</strain>
    </source>
</reference>
<reference evidence="2 3" key="2">
    <citation type="journal article" date="2011" name="Stand. Genomic Sci.">
        <title>Complete genome sequence of Mahella australiensis type strain (50-1 BON).</title>
        <authorList>
            <person name="Sikorski J."/>
            <person name="Teshima H."/>
            <person name="Nolan M."/>
            <person name="Lucas S."/>
            <person name="Hammon N."/>
            <person name="Deshpande S."/>
            <person name="Cheng J.F."/>
            <person name="Pitluck S."/>
            <person name="Liolios K."/>
            <person name="Pagani I."/>
            <person name="Ivanova N."/>
            <person name="Huntemann M."/>
            <person name="Mavromatis K."/>
            <person name="Ovchinikova G."/>
            <person name="Pati A."/>
            <person name="Tapia R."/>
            <person name="Han C."/>
            <person name="Goodwin L."/>
            <person name="Chen A."/>
            <person name="Palaniappan K."/>
            <person name="Land M."/>
            <person name="Hauser L."/>
            <person name="Ngatchou-Djao O.D."/>
            <person name="Rohde M."/>
            <person name="Pukall R."/>
            <person name="Spring S."/>
            <person name="Abt B."/>
            <person name="Goker M."/>
            <person name="Detter J.C."/>
            <person name="Woyke T."/>
            <person name="Bristow J."/>
            <person name="Markowitz V."/>
            <person name="Hugenholtz P."/>
            <person name="Eisen J.A."/>
            <person name="Kyrpides N.C."/>
            <person name="Klenk H.P."/>
            <person name="Lapidus A."/>
        </authorList>
    </citation>
    <scope>NUCLEOTIDE SEQUENCE [LARGE SCALE GENOMIC DNA]</scope>
    <source>
        <strain evidence="3">DSM 15567 / CIP 107919 / 50-1 BON</strain>
    </source>
</reference>
<accession>F4A1E5</accession>
<gene>
    <name evidence="2" type="ordered locus">Mahau_1888</name>
</gene>
<feature type="transmembrane region" description="Helical" evidence="1">
    <location>
        <begin position="67"/>
        <end position="85"/>
    </location>
</feature>
<keyword evidence="1" id="KW-1133">Transmembrane helix</keyword>
<sequence length="92" mass="10579">MKTMIRKLPLILVCGTFAVLIIISYCSNMETIDKPVYDYYLESFQSDTGASNAVTAIYLNYRIFDTIFEALLLLLSVIAVIHLSWERDDDEF</sequence>
<protein>
    <recommendedName>
        <fullName evidence="4">Multicomponent Na+:H+ antiporter subunit B</fullName>
    </recommendedName>
</protein>
<evidence type="ECO:0000256" key="1">
    <source>
        <dbReference type="SAM" id="Phobius"/>
    </source>
</evidence>
<dbReference type="KEGG" id="mas:Mahau_1888"/>
<name>F4A1E5_MAHA5</name>
<dbReference type="STRING" id="697281.Mahau_1888"/>
<dbReference type="AlphaFoldDB" id="F4A1E5"/>
<organism evidence="2 3">
    <name type="scientific">Mahella australiensis (strain DSM 15567 / CIP 107919 / 50-1 BON)</name>
    <dbReference type="NCBI Taxonomy" id="697281"/>
    <lineage>
        <taxon>Bacteria</taxon>
        <taxon>Bacillati</taxon>
        <taxon>Bacillota</taxon>
        <taxon>Clostridia</taxon>
        <taxon>Thermoanaerobacterales</taxon>
        <taxon>Thermoanaerobacterales Family IV. Incertae Sedis</taxon>
        <taxon>Mahella</taxon>
    </lineage>
</organism>
<keyword evidence="1" id="KW-0812">Transmembrane</keyword>
<dbReference type="OrthoDB" id="9798859at2"/>
<dbReference type="EMBL" id="CP002360">
    <property type="protein sequence ID" value="AEE97064.1"/>
    <property type="molecule type" value="Genomic_DNA"/>
</dbReference>
<evidence type="ECO:0000313" key="3">
    <source>
        <dbReference type="Proteomes" id="UP000008457"/>
    </source>
</evidence>
<dbReference type="HOGENOM" id="CLU_171166_2_0_9"/>
<dbReference type="Proteomes" id="UP000008457">
    <property type="component" value="Chromosome"/>
</dbReference>
<dbReference type="eggNOG" id="COG2111">
    <property type="taxonomic scope" value="Bacteria"/>
</dbReference>
<proteinExistence type="predicted"/>
<keyword evidence="1" id="KW-0472">Membrane</keyword>
<dbReference type="RefSeq" id="WP_013781492.1">
    <property type="nucleotide sequence ID" value="NC_015520.1"/>
</dbReference>
<keyword evidence="3" id="KW-1185">Reference proteome</keyword>
<evidence type="ECO:0008006" key="4">
    <source>
        <dbReference type="Google" id="ProtNLM"/>
    </source>
</evidence>
<evidence type="ECO:0000313" key="2">
    <source>
        <dbReference type="EMBL" id="AEE97064.1"/>
    </source>
</evidence>